<evidence type="ECO:0008006" key="3">
    <source>
        <dbReference type="Google" id="ProtNLM"/>
    </source>
</evidence>
<accession>A0ABY3R8A4</accession>
<dbReference type="Proteomes" id="UP001431010">
    <property type="component" value="Chromosome"/>
</dbReference>
<sequence>MTIYVDVCGDFDRAFFCSKLFRYRRRFEMVAKGSDLDGLISDGMRLSLSRKISHRRWHPRLSEWPSTCAVVRCDARMLALTLPIAQTSLTLVESLLAEESMKRKRRENGELEVQVTSSASDIARVRAIPFAQKLTCTINEACDATGLGRTKLYELIGEGHLTTTTVGRRRLVVVRSLLSLLEPDTLV</sequence>
<dbReference type="EMBL" id="CP088156">
    <property type="protein sequence ID" value="UFZ03179.1"/>
    <property type="molecule type" value="Genomic_DNA"/>
</dbReference>
<dbReference type="RefSeq" id="WP_231319202.1">
    <property type="nucleotide sequence ID" value="NZ_CP088156.1"/>
</dbReference>
<evidence type="ECO:0000313" key="1">
    <source>
        <dbReference type="EMBL" id="UFZ03179.1"/>
    </source>
</evidence>
<proteinExistence type="predicted"/>
<gene>
    <name evidence="1" type="ORF">LQG66_28655</name>
</gene>
<protein>
    <recommendedName>
        <fullName evidence="3">Helix-turn-helix domain-containing protein</fullName>
    </recommendedName>
</protein>
<reference evidence="1" key="1">
    <citation type="journal article" date="2024" name="Antonie Van Leeuwenhoek">
        <title>Bradyrhizobium ontarionense sp. nov., a novel bacterial symbiont isolated from Aeschynomene indica (Indian jointvetch), harbours photosynthesis, nitrogen fixation and nitrous oxide (N2O) reductase genes.</title>
        <authorList>
            <person name="Bromfield E.S.P."/>
            <person name="Cloutier S."/>
        </authorList>
    </citation>
    <scope>NUCLEOTIDE SEQUENCE</scope>
    <source>
        <strain evidence="1">A19</strain>
    </source>
</reference>
<name>A0ABY3R8A4_9BRAD</name>
<evidence type="ECO:0000313" key="2">
    <source>
        <dbReference type="Proteomes" id="UP001431010"/>
    </source>
</evidence>
<organism evidence="1 2">
    <name type="scientific">Bradyrhizobium ontarionense</name>
    <dbReference type="NCBI Taxonomy" id="2898149"/>
    <lineage>
        <taxon>Bacteria</taxon>
        <taxon>Pseudomonadati</taxon>
        <taxon>Pseudomonadota</taxon>
        <taxon>Alphaproteobacteria</taxon>
        <taxon>Hyphomicrobiales</taxon>
        <taxon>Nitrobacteraceae</taxon>
        <taxon>Bradyrhizobium</taxon>
    </lineage>
</organism>
<keyword evidence="2" id="KW-1185">Reference proteome</keyword>